<dbReference type="EMBL" id="KT754477">
    <property type="protein sequence ID" value="ALS04311.1"/>
    <property type="molecule type" value="mRNA"/>
</dbReference>
<evidence type="ECO:0000259" key="1">
    <source>
        <dbReference type="PROSITE" id="PS51352"/>
    </source>
</evidence>
<dbReference type="GO" id="GO:0045494">
    <property type="term" value="P:photoreceptor cell maintenance"/>
    <property type="evidence" value="ECO:0007669"/>
    <property type="project" value="InterPro"/>
</dbReference>
<sequence>MDSLAGQQLVKMDGSSHAADEVMADKELILFYFSAHWCPPCKQFTPMLKDFYDEISDEGVEVVFVSSDRSSADMLSYMKESHGDWLATEHNSSVANSLKQKYDISGIPTLVVCKKDGTVITKDGRRVVMSQPPAQAVKTWKS</sequence>
<accession>A0A0U2M975</accession>
<evidence type="ECO:0000313" key="2">
    <source>
        <dbReference type="EMBL" id="ALS04311.1"/>
    </source>
</evidence>
<dbReference type="AlphaFoldDB" id="A0A0U2M975"/>
<dbReference type="InterPro" id="IPR036249">
    <property type="entry name" value="Thioredoxin-like_sf"/>
</dbReference>
<feature type="domain" description="Thioredoxin" evidence="1">
    <location>
        <begin position="1"/>
        <end position="142"/>
    </location>
</feature>
<dbReference type="SUPFAM" id="SSF52833">
    <property type="entry name" value="Thioredoxin-like"/>
    <property type="match status" value="1"/>
</dbReference>
<dbReference type="InterPro" id="IPR012336">
    <property type="entry name" value="Thioredoxin-like_fold"/>
</dbReference>
<proteinExistence type="evidence at transcript level"/>
<protein>
    <submittedName>
        <fullName evidence="2">Nucleoredoxin-like protein 2</fullName>
    </submittedName>
</protein>
<dbReference type="Pfam" id="PF13905">
    <property type="entry name" value="Thioredoxin_8"/>
    <property type="match status" value="1"/>
</dbReference>
<reference evidence="2" key="1">
    <citation type="journal article" date="2015" name="Sci. Rep.">
        <title>Spliced leader RNA trans-splicing discovered in copepods.</title>
        <authorList>
            <person name="Yang F."/>
            <person name="Xu D."/>
            <person name="Zhuang Y."/>
            <person name="Yi X."/>
            <person name="Huang Y."/>
            <person name="Chen H."/>
            <person name="Lin S."/>
            <person name="Campbell D.A."/>
            <person name="Sturm N.R."/>
            <person name="Liu G."/>
            <person name="Zhang H."/>
        </authorList>
    </citation>
    <scope>NUCLEOTIDE SEQUENCE</scope>
</reference>
<dbReference type="PROSITE" id="PS51352">
    <property type="entry name" value="THIOREDOXIN_2"/>
    <property type="match status" value="1"/>
</dbReference>
<dbReference type="GO" id="GO:0007600">
    <property type="term" value="P:sensory perception"/>
    <property type="evidence" value="ECO:0007669"/>
    <property type="project" value="InterPro"/>
</dbReference>
<dbReference type="InterPro" id="IPR029519">
    <property type="entry name" value="RdCVF2"/>
</dbReference>
<name>A0A0U2M975_ACAPC</name>
<dbReference type="InterPro" id="IPR013766">
    <property type="entry name" value="Thioredoxin_domain"/>
</dbReference>
<dbReference type="PANTHER" id="PTHR46762">
    <property type="entry name" value="NUCLEOREDOXIN-LIKE PROTEIN 2"/>
    <property type="match status" value="1"/>
</dbReference>
<dbReference type="PANTHER" id="PTHR46762:SF1">
    <property type="entry name" value="NUCLEOREDOXIN-LIKE PROTEIN 2"/>
    <property type="match status" value="1"/>
</dbReference>
<dbReference type="CDD" id="cd02964">
    <property type="entry name" value="TryX_like_family"/>
    <property type="match status" value="1"/>
</dbReference>
<dbReference type="Gene3D" id="3.40.30.10">
    <property type="entry name" value="Glutaredoxin"/>
    <property type="match status" value="1"/>
</dbReference>
<organism evidence="2">
    <name type="scientific">Acartia pacifica</name>
    <name type="common">Copepod</name>
    <dbReference type="NCBI Taxonomy" id="335913"/>
    <lineage>
        <taxon>Eukaryota</taxon>
        <taxon>Metazoa</taxon>
        <taxon>Ecdysozoa</taxon>
        <taxon>Arthropoda</taxon>
        <taxon>Crustacea</taxon>
        <taxon>Multicrustacea</taxon>
        <taxon>Hexanauplia</taxon>
        <taxon>Copepoda</taxon>
        <taxon>Calanoida</taxon>
        <taxon>Acartiidae</taxon>
        <taxon>Acartia</taxon>
    </lineage>
</organism>